<name>A0A2H4J4X2_9CAUD</name>
<evidence type="ECO:0000313" key="1">
    <source>
        <dbReference type="EMBL" id="ASN70294.1"/>
    </source>
</evidence>
<gene>
    <name evidence="1" type="ORF">10S9_40</name>
</gene>
<proteinExistence type="predicted"/>
<reference evidence="1" key="1">
    <citation type="submission" date="2017-06" db="EMBL/GenBank/DDBJ databases">
        <title>Novel phages from South African skin metaviromes.</title>
        <authorList>
            <person name="van Zyl L.J."/>
            <person name="Abrahams Y."/>
            <person name="Stander E.A."/>
            <person name="Kirby B.M."/>
            <person name="Clavaud C."/>
            <person name="Farcet C."/>
            <person name="Breton L."/>
            <person name="Trindade M.I."/>
        </authorList>
    </citation>
    <scope>NUCLEOTIDE SEQUENCE</scope>
</reference>
<protein>
    <submittedName>
        <fullName evidence="1">Uncharacterized protein</fullName>
    </submittedName>
</protein>
<organism evidence="1">
    <name type="scientific">uncultured Caudovirales phage</name>
    <dbReference type="NCBI Taxonomy" id="2100421"/>
    <lineage>
        <taxon>Viruses</taxon>
        <taxon>Duplodnaviria</taxon>
        <taxon>Heunggongvirae</taxon>
        <taxon>Uroviricota</taxon>
        <taxon>Caudoviricetes</taxon>
        <taxon>Peduoviridae</taxon>
        <taxon>Maltschvirus</taxon>
        <taxon>Maltschvirus maltsch</taxon>
    </lineage>
</organism>
<sequence>MKQRLIEKHFLSKDIAQYVNLVINGSKDSKILELWDYFPELFGEEGPEVEKKRQENELAVYKAKMIDFAYRHNHARTGGGKAGRHDA</sequence>
<dbReference type="EMBL" id="MF417904">
    <property type="protein sequence ID" value="ASN70294.1"/>
    <property type="molecule type" value="Genomic_DNA"/>
</dbReference>
<accession>A0A2H4J4X2</accession>